<proteinExistence type="inferred from homology"/>
<accession>A0A1H9ZNQ2</accession>
<dbReference type="Pfam" id="PF01103">
    <property type="entry name" value="Omp85"/>
    <property type="match status" value="1"/>
</dbReference>
<keyword evidence="7" id="KW-0472">Membrane</keyword>
<dbReference type="EMBL" id="FOHV01000004">
    <property type="protein sequence ID" value="SES83389.1"/>
    <property type="molecule type" value="Genomic_DNA"/>
</dbReference>
<dbReference type="PANTHER" id="PTHR12815">
    <property type="entry name" value="SORTING AND ASSEMBLY MACHINERY SAMM50 PROTEIN FAMILY MEMBER"/>
    <property type="match status" value="1"/>
</dbReference>
<comment type="similarity">
    <text evidence="2">Belongs to the TamA family.</text>
</comment>
<reference evidence="15" key="1">
    <citation type="submission" date="2016-10" db="EMBL/GenBank/DDBJ databases">
        <authorList>
            <person name="Varghese N."/>
            <person name="Submissions S."/>
        </authorList>
    </citation>
    <scope>NUCLEOTIDE SEQUENCE [LARGE SCALE GENOMIC DNA]</scope>
    <source>
        <strain evidence="15">DSM 18579</strain>
    </source>
</reference>
<evidence type="ECO:0000256" key="1">
    <source>
        <dbReference type="ARBA" id="ARBA00004442"/>
    </source>
</evidence>
<evidence type="ECO:0000256" key="2">
    <source>
        <dbReference type="ARBA" id="ARBA00010248"/>
    </source>
</evidence>
<keyword evidence="6" id="KW-0732">Signal</keyword>
<evidence type="ECO:0000259" key="11">
    <source>
        <dbReference type="Pfam" id="PF01103"/>
    </source>
</evidence>
<evidence type="ECO:0000256" key="9">
    <source>
        <dbReference type="ARBA" id="ARBA00033063"/>
    </source>
</evidence>
<dbReference type="Pfam" id="PF17243">
    <property type="entry name" value="POTRA_TamA_1"/>
    <property type="match status" value="1"/>
</dbReference>
<feature type="domain" description="TamA POTRA" evidence="13">
    <location>
        <begin position="70"/>
        <end position="144"/>
    </location>
</feature>
<dbReference type="Pfam" id="PF07244">
    <property type="entry name" value="POTRA"/>
    <property type="match status" value="1"/>
</dbReference>
<evidence type="ECO:0000256" key="7">
    <source>
        <dbReference type="ARBA" id="ARBA00023136"/>
    </source>
</evidence>
<dbReference type="InterPro" id="IPR035243">
    <property type="entry name" value="TamA_POTRA_Dom_1"/>
</dbReference>
<feature type="domain" description="POTRA" evidence="12">
    <location>
        <begin position="234"/>
        <end position="292"/>
    </location>
</feature>
<evidence type="ECO:0000256" key="6">
    <source>
        <dbReference type="ARBA" id="ARBA00022729"/>
    </source>
</evidence>
<protein>
    <recommendedName>
        <fullName evidence="3">Translocation and assembly module subunit TamA</fullName>
    </recommendedName>
    <alternativeName>
        <fullName evidence="9">Autotransporter assembly factor TamA</fullName>
    </alternativeName>
</protein>
<dbReference type="GO" id="GO:0009279">
    <property type="term" value="C:cell outer membrane"/>
    <property type="evidence" value="ECO:0007669"/>
    <property type="project" value="UniProtKB-SubCell"/>
</dbReference>
<dbReference type="InterPro" id="IPR000184">
    <property type="entry name" value="Bac_surfAg_D15"/>
</dbReference>
<dbReference type="Gene3D" id="2.40.160.50">
    <property type="entry name" value="membrane protein fhac: a member of the omp85/tpsb transporter family"/>
    <property type="match status" value="1"/>
</dbReference>
<name>A0A1H9ZNQ2_9GAMM</name>
<evidence type="ECO:0000256" key="3">
    <source>
        <dbReference type="ARBA" id="ARBA00015419"/>
    </source>
</evidence>
<keyword evidence="15" id="KW-1185">Reference proteome</keyword>
<evidence type="ECO:0000256" key="10">
    <source>
        <dbReference type="ARBA" id="ARBA00093548"/>
    </source>
</evidence>
<keyword evidence="4" id="KW-1134">Transmembrane beta strand</keyword>
<dbReference type="STRING" id="1123402.SAMN02583745_00629"/>
<feature type="domain" description="Bacterial surface antigen (D15)" evidence="11">
    <location>
        <begin position="346"/>
        <end position="619"/>
    </location>
</feature>
<keyword evidence="5" id="KW-0812">Transmembrane</keyword>
<gene>
    <name evidence="14" type="ORF">SAMN02583745_00629</name>
</gene>
<dbReference type="GO" id="GO:0097347">
    <property type="term" value="C:TAM protein secretion complex"/>
    <property type="evidence" value="ECO:0007669"/>
    <property type="project" value="TreeGrafter"/>
</dbReference>
<evidence type="ECO:0000313" key="14">
    <source>
        <dbReference type="EMBL" id="SES83389.1"/>
    </source>
</evidence>
<sequence length="622" mass="70125">MLDAGSKGIYKDALITMGRHNTKTILHTHRILFLSLCLAIFMLTGCQFFSRSDEQSKNSSNNPHQITIRIQLEGLEGDLQRNVRARLSRIQTNEISNDARFRARLTNEIRLGLKALGHYEPIIDFEFEPRTPPSRPVLFVRVNPGPPILLVKTDIKILGDAKNDPAFDELIERLSPEIGKPINHGQFDQFRAAINNLALNRGYFDATFVQAKLGISIERQEGIWLIEFDSGHRYKYGNITYTGSQIDDDFLNNLAPFNIGDPYLADDMVEFNRRLSRTNWFNSVIVTPDLDNLNPTEPINLNGALSARTKNSIDVGMGYSTDVGVRGIFTWRRPWWNSFGHSSETNLNISAKEQIADFNYQIPLKRNALDHYYLIQTGFKRQDFNDTRSDSATINVARFWGRFLGWQLSTNLRWSIDDFTQGAVNNRTMLIMPGVNVNRTRTVGAGMPTWGDTQRYSVDFSNKSIGSDIDFAILQAQYALIRTPFNNHRILSRANIGWIETNSFDAVPPSLRFFAGGDRSIRGYSFRSISPRDELGKLAGASQLATGSLEYQYNFSGSWWSATFIDAGNASNAVFEDNVKTGAGIGVRWASPVGPVRFDIATPINDRDNNSIQFYIGLGPEL</sequence>
<evidence type="ECO:0000313" key="15">
    <source>
        <dbReference type="Proteomes" id="UP000242642"/>
    </source>
</evidence>
<evidence type="ECO:0000256" key="5">
    <source>
        <dbReference type="ARBA" id="ARBA00022692"/>
    </source>
</evidence>
<evidence type="ECO:0000259" key="13">
    <source>
        <dbReference type="Pfam" id="PF17243"/>
    </source>
</evidence>
<dbReference type="GO" id="GO:0009306">
    <property type="term" value="P:protein secretion"/>
    <property type="evidence" value="ECO:0007669"/>
    <property type="project" value="TreeGrafter"/>
</dbReference>
<organism evidence="14 15">
    <name type="scientific">Thorsellia anophelis DSM 18579</name>
    <dbReference type="NCBI Taxonomy" id="1123402"/>
    <lineage>
        <taxon>Bacteria</taxon>
        <taxon>Pseudomonadati</taxon>
        <taxon>Pseudomonadota</taxon>
        <taxon>Gammaproteobacteria</taxon>
        <taxon>Enterobacterales</taxon>
        <taxon>Thorselliaceae</taxon>
        <taxon>Thorsellia</taxon>
    </lineage>
</organism>
<comment type="subcellular location">
    <subcellularLocation>
        <location evidence="1">Cell outer membrane</location>
    </subcellularLocation>
</comment>
<dbReference type="InterPro" id="IPR010827">
    <property type="entry name" value="BamA/TamA_POTRA"/>
</dbReference>
<dbReference type="InterPro" id="IPR039910">
    <property type="entry name" value="D15-like"/>
</dbReference>
<dbReference type="PANTHER" id="PTHR12815:SF47">
    <property type="entry name" value="TRANSLOCATION AND ASSEMBLY MODULE SUBUNIT TAMA"/>
    <property type="match status" value="1"/>
</dbReference>
<evidence type="ECO:0000256" key="8">
    <source>
        <dbReference type="ARBA" id="ARBA00023237"/>
    </source>
</evidence>
<evidence type="ECO:0000256" key="4">
    <source>
        <dbReference type="ARBA" id="ARBA00022452"/>
    </source>
</evidence>
<keyword evidence="8" id="KW-0998">Cell outer membrane</keyword>
<comment type="subunit">
    <text evidence="10">Interacts with TamB to form the translocation and assembly module (TAM).</text>
</comment>
<dbReference type="Proteomes" id="UP000242642">
    <property type="component" value="Unassembled WGS sequence"/>
</dbReference>
<evidence type="ECO:0000259" key="12">
    <source>
        <dbReference type="Pfam" id="PF07244"/>
    </source>
</evidence>
<dbReference type="AlphaFoldDB" id="A0A1H9ZNQ2"/>
<dbReference type="Gene3D" id="3.10.20.310">
    <property type="entry name" value="membrane protein fhac"/>
    <property type="match status" value="3"/>
</dbReference>